<keyword evidence="3" id="KW-0804">Transcription</keyword>
<dbReference type="InterPro" id="IPR011711">
    <property type="entry name" value="GntR_C"/>
</dbReference>
<dbReference type="Proteomes" id="UP000702209">
    <property type="component" value="Unassembled WGS sequence"/>
</dbReference>
<evidence type="ECO:0000259" key="4">
    <source>
        <dbReference type="PROSITE" id="PS50949"/>
    </source>
</evidence>
<reference evidence="5 6" key="1">
    <citation type="submission" date="2020-10" db="EMBL/GenBank/DDBJ databases">
        <title>Identification of Nocardia species via Next-generation sequencing and recognition of intraspecies genetic diversity.</title>
        <authorList>
            <person name="Li P."/>
            <person name="Li P."/>
            <person name="Lu B."/>
        </authorList>
    </citation>
    <scope>NUCLEOTIDE SEQUENCE [LARGE SCALE GENOMIC DNA]</scope>
    <source>
        <strain evidence="5 6">BJ06-0157</strain>
    </source>
</reference>
<dbReference type="RefSeq" id="WP_195132255.1">
    <property type="nucleotide sequence ID" value="NZ_JADLQX010000022.1"/>
</dbReference>
<feature type="domain" description="HTH gntR-type" evidence="4">
    <location>
        <begin position="19"/>
        <end position="86"/>
    </location>
</feature>
<evidence type="ECO:0000256" key="2">
    <source>
        <dbReference type="ARBA" id="ARBA00023125"/>
    </source>
</evidence>
<evidence type="ECO:0000313" key="6">
    <source>
        <dbReference type="Proteomes" id="UP000702209"/>
    </source>
</evidence>
<evidence type="ECO:0000313" key="5">
    <source>
        <dbReference type="EMBL" id="MBF6301045.1"/>
    </source>
</evidence>
<dbReference type="SUPFAM" id="SSF48008">
    <property type="entry name" value="GntR ligand-binding domain-like"/>
    <property type="match status" value="1"/>
</dbReference>
<dbReference type="CDD" id="cd07377">
    <property type="entry name" value="WHTH_GntR"/>
    <property type="match status" value="1"/>
</dbReference>
<dbReference type="InterPro" id="IPR036388">
    <property type="entry name" value="WH-like_DNA-bd_sf"/>
</dbReference>
<protein>
    <submittedName>
        <fullName evidence="5">GntR family transcriptional regulator</fullName>
    </submittedName>
</protein>
<dbReference type="PANTHER" id="PTHR43537">
    <property type="entry name" value="TRANSCRIPTIONAL REGULATOR, GNTR FAMILY"/>
    <property type="match status" value="1"/>
</dbReference>
<keyword evidence="2" id="KW-0238">DNA-binding</keyword>
<dbReference type="SMART" id="SM00345">
    <property type="entry name" value="HTH_GNTR"/>
    <property type="match status" value="1"/>
</dbReference>
<dbReference type="Gene3D" id="1.20.120.530">
    <property type="entry name" value="GntR ligand-binding domain-like"/>
    <property type="match status" value="1"/>
</dbReference>
<evidence type="ECO:0000256" key="3">
    <source>
        <dbReference type="ARBA" id="ARBA00023163"/>
    </source>
</evidence>
<dbReference type="InterPro" id="IPR008920">
    <property type="entry name" value="TF_FadR/GntR_C"/>
</dbReference>
<dbReference type="InterPro" id="IPR036390">
    <property type="entry name" value="WH_DNA-bd_sf"/>
</dbReference>
<dbReference type="Gene3D" id="1.10.10.10">
    <property type="entry name" value="Winged helix-like DNA-binding domain superfamily/Winged helix DNA-binding domain"/>
    <property type="match status" value="1"/>
</dbReference>
<dbReference type="Pfam" id="PF00392">
    <property type="entry name" value="GntR"/>
    <property type="match status" value="1"/>
</dbReference>
<accession>A0ABS0CWS7</accession>
<proteinExistence type="predicted"/>
<comment type="caution">
    <text evidence="5">The sequence shown here is derived from an EMBL/GenBank/DDBJ whole genome shotgun (WGS) entry which is preliminary data.</text>
</comment>
<gene>
    <name evidence="5" type="ORF">IU459_26380</name>
</gene>
<dbReference type="PANTHER" id="PTHR43537:SF24">
    <property type="entry name" value="GLUCONATE OPERON TRANSCRIPTIONAL REPRESSOR"/>
    <property type="match status" value="1"/>
</dbReference>
<dbReference type="InterPro" id="IPR000524">
    <property type="entry name" value="Tscrpt_reg_HTH_GntR"/>
</dbReference>
<sequence>MSRKVLVPHITKVELPEARQAIPHVHAYLRERILDGTLRPGTKLSQVSLAEQLGVSRTPLREVLRMLQEEGLVQIEPNQRTRVSMLDPRELDEIYASRIVLESLAVAMTVGNFDADARQQAAEQLTAMRVAAEAGETERWFVIHSAFHRTVTCGASDTMQKQLRQLADRCVRYIRIYQGGEPNSWHKAGDQEHAQILSALEEGTKAVARARMASHLAHTALKVLSDTSPDYEPIAVPEALEMVGVRD</sequence>
<keyword evidence="6" id="KW-1185">Reference proteome</keyword>
<organism evidence="5 6">
    <name type="scientific">Nocardia amamiensis</name>
    <dbReference type="NCBI Taxonomy" id="404578"/>
    <lineage>
        <taxon>Bacteria</taxon>
        <taxon>Bacillati</taxon>
        <taxon>Actinomycetota</taxon>
        <taxon>Actinomycetes</taxon>
        <taxon>Mycobacteriales</taxon>
        <taxon>Nocardiaceae</taxon>
        <taxon>Nocardia</taxon>
    </lineage>
</organism>
<dbReference type="PRINTS" id="PR00035">
    <property type="entry name" value="HTHGNTR"/>
</dbReference>
<dbReference type="PROSITE" id="PS50949">
    <property type="entry name" value="HTH_GNTR"/>
    <property type="match status" value="1"/>
</dbReference>
<dbReference type="SUPFAM" id="SSF46785">
    <property type="entry name" value="Winged helix' DNA-binding domain"/>
    <property type="match status" value="1"/>
</dbReference>
<evidence type="ECO:0000256" key="1">
    <source>
        <dbReference type="ARBA" id="ARBA00023015"/>
    </source>
</evidence>
<name>A0ABS0CWS7_9NOCA</name>
<dbReference type="Pfam" id="PF07729">
    <property type="entry name" value="FCD"/>
    <property type="match status" value="1"/>
</dbReference>
<keyword evidence="1" id="KW-0805">Transcription regulation</keyword>
<dbReference type="EMBL" id="JADLQX010000022">
    <property type="protein sequence ID" value="MBF6301045.1"/>
    <property type="molecule type" value="Genomic_DNA"/>
</dbReference>
<dbReference type="SMART" id="SM00895">
    <property type="entry name" value="FCD"/>
    <property type="match status" value="1"/>
</dbReference>